<comment type="caution">
    <text evidence="2">The sequence shown here is derived from an EMBL/GenBank/DDBJ whole genome shotgun (WGS) entry which is preliminary data.</text>
</comment>
<reference evidence="2 3" key="1">
    <citation type="journal article" date="2016" name="Sci. Rep.">
        <title>Draft genome sequencing and secretome analysis of fungal phytopathogen Ascochyta rabiei provides insight into the necrotrophic effector repertoire.</title>
        <authorList>
            <person name="Verma S."/>
            <person name="Gazara R.K."/>
            <person name="Nizam S."/>
            <person name="Parween S."/>
            <person name="Chattopadhyay D."/>
            <person name="Verma P.K."/>
        </authorList>
    </citation>
    <scope>NUCLEOTIDE SEQUENCE [LARGE SCALE GENOMIC DNA]</scope>
    <source>
        <strain evidence="2 3">ArDII</strain>
    </source>
</reference>
<protein>
    <submittedName>
        <fullName evidence="2">Uncharacterized protein</fullName>
    </submittedName>
</protein>
<proteinExistence type="predicted"/>
<sequence length="91" mass="9543">MSGCQDVRIAGCQDVRIAGCQDRKTAAFQRSAPKPSPAQPSPVQSSPGLLFSQPHVSLATLPSIDTATRCDARGLPAAAVYALDDYSRRAA</sequence>
<dbReference type="AlphaFoldDB" id="A0A162VBR9"/>
<accession>A0A162VBR9</accession>
<evidence type="ECO:0000256" key="1">
    <source>
        <dbReference type="SAM" id="MobiDB-lite"/>
    </source>
</evidence>
<evidence type="ECO:0000313" key="3">
    <source>
        <dbReference type="Proteomes" id="UP000076837"/>
    </source>
</evidence>
<feature type="region of interest" description="Disordered" evidence="1">
    <location>
        <begin position="26"/>
        <end position="50"/>
    </location>
</feature>
<gene>
    <name evidence="2" type="ORF">ST47_g10465</name>
</gene>
<name>A0A162VBR9_DIDRA</name>
<dbReference type="EMBL" id="JYNV01000333">
    <property type="protein sequence ID" value="KZM18348.1"/>
    <property type="molecule type" value="Genomic_DNA"/>
</dbReference>
<evidence type="ECO:0000313" key="2">
    <source>
        <dbReference type="EMBL" id="KZM18348.1"/>
    </source>
</evidence>
<organism evidence="2 3">
    <name type="scientific">Didymella rabiei</name>
    <name type="common">Chickpea ascochyta blight fungus</name>
    <name type="synonym">Mycosphaerella rabiei</name>
    <dbReference type="NCBI Taxonomy" id="5454"/>
    <lineage>
        <taxon>Eukaryota</taxon>
        <taxon>Fungi</taxon>
        <taxon>Dikarya</taxon>
        <taxon>Ascomycota</taxon>
        <taxon>Pezizomycotina</taxon>
        <taxon>Dothideomycetes</taxon>
        <taxon>Pleosporomycetidae</taxon>
        <taxon>Pleosporales</taxon>
        <taxon>Pleosporineae</taxon>
        <taxon>Didymellaceae</taxon>
        <taxon>Ascochyta</taxon>
    </lineage>
</organism>
<dbReference type="Proteomes" id="UP000076837">
    <property type="component" value="Unassembled WGS sequence"/>
</dbReference>
<keyword evidence="3" id="KW-1185">Reference proteome</keyword>